<evidence type="ECO:0000259" key="2">
    <source>
        <dbReference type="Pfam" id="PF01613"/>
    </source>
</evidence>
<proteinExistence type="inferred from homology"/>
<dbReference type="GO" id="GO:0016646">
    <property type="term" value="F:oxidoreductase activity, acting on the CH-NH group of donors, NAD or NADP as acceptor"/>
    <property type="evidence" value="ECO:0007669"/>
    <property type="project" value="UniProtKB-ARBA"/>
</dbReference>
<dbReference type="PANTHER" id="PTHR43567:SF5">
    <property type="entry name" value="HYPOTHETICAL CYTOSOLIC PROTEIN"/>
    <property type="match status" value="1"/>
</dbReference>
<evidence type="ECO:0000313" key="4">
    <source>
        <dbReference type="Proteomes" id="UP000623678"/>
    </source>
</evidence>
<dbReference type="SUPFAM" id="SSF50475">
    <property type="entry name" value="FMN-binding split barrel"/>
    <property type="match status" value="1"/>
</dbReference>
<dbReference type="InterPro" id="IPR052174">
    <property type="entry name" value="Flavoredoxin"/>
</dbReference>
<gene>
    <name evidence="3" type="ORF">H8705_09930</name>
</gene>
<keyword evidence="4" id="KW-1185">Reference proteome</keyword>
<dbReference type="Pfam" id="PF01613">
    <property type="entry name" value="Flavin_Reduct"/>
    <property type="match status" value="1"/>
</dbReference>
<reference evidence="3" key="1">
    <citation type="submission" date="2020-08" db="EMBL/GenBank/DDBJ databases">
        <title>Genome public.</title>
        <authorList>
            <person name="Liu C."/>
            <person name="Sun Q."/>
        </authorList>
    </citation>
    <scope>NUCLEOTIDE SEQUENCE</scope>
    <source>
        <strain evidence="3">NSJ-64</strain>
    </source>
</reference>
<protein>
    <submittedName>
        <fullName evidence="3">Flavin reductase family protein</fullName>
    </submittedName>
</protein>
<dbReference type="InterPro" id="IPR002563">
    <property type="entry name" value="Flavin_Rdtase-like_dom"/>
</dbReference>
<dbReference type="Proteomes" id="UP000623678">
    <property type="component" value="Unassembled WGS sequence"/>
</dbReference>
<evidence type="ECO:0000313" key="3">
    <source>
        <dbReference type="EMBL" id="MBC8585902.1"/>
    </source>
</evidence>
<dbReference type="PANTHER" id="PTHR43567">
    <property type="entry name" value="FLAVOREDOXIN-RELATED-RELATED"/>
    <property type="match status" value="1"/>
</dbReference>
<comment type="similarity">
    <text evidence="1">Belongs to the flavoredoxin family.</text>
</comment>
<dbReference type="InterPro" id="IPR012349">
    <property type="entry name" value="Split_barrel_FMN-bd"/>
</dbReference>
<organism evidence="3 4">
    <name type="scientific">Youxingia wuxianensis</name>
    <dbReference type="NCBI Taxonomy" id="2763678"/>
    <lineage>
        <taxon>Bacteria</taxon>
        <taxon>Bacillati</taxon>
        <taxon>Bacillota</taxon>
        <taxon>Clostridia</taxon>
        <taxon>Eubacteriales</taxon>
        <taxon>Oscillospiraceae</taxon>
        <taxon>Youxingia</taxon>
    </lineage>
</organism>
<dbReference type="EMBL" id="JACRTD010000007">
    <property type="protein sequence ID" value="MBC8585902.1"/>
    <property type="molecule type" value="Genomic_DNA"/>
</dbReference>
<dbReference type="RefSeq" id="WP_262395611.1">
    <property type="nucleotide sequence ID" value="NZ_JACRTD010000007.1"/>
</dbReference>
<sequence>MQKLSPYELAQNPFALIGKQWTLITTKAANKTNAMTASWGGVGILWNKPVATVYIRPQRFTQELMEKSERFSLCFLDDTFRKEYSYCGSASGRDQDKMAACSFTEISLDGAPAIGQSELILTCRKLYCQRFTPESFLDPCVDTANYPNHDYHYMYIGEILGAYQK</sequence>
<accession>A0A926ER49</accession>
<dbReference type="Gene3D" id="2.30.110.10">
    <property type="entry name" value="Electron Transport, Fmn-binding Protein, Chain A"/>
    <property type="match status" value="1"/>
</dbReference>
<dbReference type="GO" id="GO:0010181">
    <property type="term" value="F:FMN binding"/>
    <property type="evidence" value="ECO:0007669"/>
    <property type="project" value="InterPro"/>
</dbReference>
<feature type="domain" description="Flavin reductase like" evidence="2">
    <location>
        <begin position="19"/>
        <end position="126"/>
    </location>
</feature>
<evidence type="ECO:0000256" key="1">
    <source>
        <dbReference type="ARBA" id="ARBA00038054"/>
    </source>
</evidence>
<name>A0A926ER49_9FIRM</name>
<dbReference type="AlphaFoldDB" id="A0A926ER49"/>
<comment type="caution">
    <text evidence="3">The sequence shown here is derived from an EMBL/GenBank/DDBJ whole genome shotgun (WGS) entry which is preliminary data.</text>
</comment>